<dbReference type="EMBL" id="KZ679679">
    <property type="protein sequence ID" value="PTB55531.1"/>
    <property type="molecule type" value="Genomic_DNA"/>
</dbReference>
<proteinExistence type="predicted"/>
<protein>
    <submittedName>
        <fullName evidence="1">Uncharacterized protein</fullName>
    </submittedName>
</protein>
<dbReference type="RefSeq" id="XP_024775208.1">
    <property type="nucleotide sequence ID" value="XM_024914879.1"/>
</dbReference>
<sequence>MYIALCCAVLCGHLPSIGHRAANSCKCVNIAPLSGCRIYHIDIYRTRADYSTTTATSTAPAQHSNSTCTVYSVRDQHQHSTSTAPAQHQLFNIECCTMPTRPSPVPVLCPIDKLPRRTRSAAPMYPLPVR</sequence>
<accession>A0A2T4AEM1</accession>
<name>A0A2T4AEM1_TRIHA</name>
<gene>
    <name evidence="1" type="ORF">M431DRAFT_403089</name>
</gene>
<evidence type="ECO:0000313" key="2">
    <source>
        <dbReference type="Proteomes" id="UP000241690"/>
    </source>
</evidence>
<dbReference type="Proteomes" id="UP000241690">
    <property type="component" value="Unassembled WGS sequence"/>
</dbReference>
<keyword evidence="2" id="KW-1185">Reference proteome</keyword>
<evidence type="ECO:0000313" key="1">
    <source>
        <dbReference type="EMBL" id="PTB55531.1"/>
    </source>
</evidence>
<reference evidence="1 2" key="1">
    <citation type="submission" date="2016-07" db="EMBL/GenBank/DDBJ databases">
        <title>Multiple horizontal gene transfer events from other fungi enriched the ability of initially mycotrophic Trichoderma (Ascomycota) to feed on dead plant biomass.</title>
        <authorList>
            <consortium name="DOE Joint Genome Institute"/>
            <person name="Aerts A."/>
            <person name="Atanasova L."/>
            <person name="Chenthamara K."/>
            <person name="Zhang J."/>
            <person name="Grujic M."/>
            <person name="Henrissat B."/>
            <person name="Kuo A."/>
            <person name="Salamov A."/>
            <person name="Lipzen A."/>
            <person name="Labutti K."/>
            <person name="Barry K."/>
            <person name="Miao Y."/>
            <person name="Rahimi M.J."/>
            <person name="Shen Q."/>
            <person name="Grigoriev I.V."/>
            <person name="Kubicek C.P."/>
            <person name="Druzhinina I.S."/>
        </authorList>
    </citation>
    <scope>NUCLEOTIDE SEQUENCE [LARGE SCALE GENOMIC DNA]</scope>
    <source>
        <strain evidence="1 2">CBS 226.95</strain>
    </source>
</reference>
<organism evidence="1 2">
    <name type="scientific">Trichoderma harzianum CBS 226.95</name>
    <dbReference type="NCBI Taxonomy" id="983964"/>
    <lineage>
        <taxon>Eukaryota</taxon>
        <taxon>Fungi</taxon>
        <taxon>Dikarya</taxon>
        <taxon>Ascomycota</taxon>
        <taxon>Pezizomycotina</taxon>
        <taxon>Sordariomycetes</taxon>
        <taxon>Hypocreomycetidae</taxon>
        <taxon>Hypocreales</taxon>
        <taxon>Hypocreaceae</taxon>
        <taxon>Trichoderma</taxon>
    </lineage>
</organism>
<dbReference type="AlphaFoldDB" id="A0A2T4AEM1"/>
<dbReference type="GeneID" id="36623445"/>